<evidence type="ECO:0000313" key="1">
    <source>
        <dbReference type="EMBL" id="TGX53744.1"/>
    </source>
</evidence>
<protein>
    <submittedName>
        <fullName evidence="1">DUF433 domain-containing protein</fullName>
    </submittedName>
</protein>
<dbReference type="SUPFAM" id="SSF46689">
    <property type="entry name" value="Homeodomain-like"/>
    <property type="match status" value="1"/>
</dbReference>
<gene>
    <name evidence="1" type="ORF">E5A73_12625</name>
</gene>
<proteinExistence type="predicted"/>
<dbReference type="InterPro" id="IPR036388">
    <property type="entry name" value="WH-like_DNA-bd_sf"/>
</dbReference>
<comment type="caution">
    <text evidence="1">The sequence shown here is derived from an EMBL/GenBank/DDBJ whole genome shotgun (WGS) entry which is preliminary data.</text>
</comment>
<organism evidence="1 2">
    <name type="scientific">Sphingomonas gei</name>
    <dbReference type="NCBI Taxonomy" id="1395960"/>
    <lineage>
        <taxon>Bacteria</taxon>
        <taxon>Pseudomonadati</taxon>
        <taxon>Pseudomonadota</taxon>
        <taxon>Alphaproteobacteria</taxon>
        <taxon>Sphingomonadales</taxon>
        <taxon>Sphingomonadaceae</taxon>
        <taxon>Sphingomonas</taxon>
    </lineage>
</organism>
<name>A0A4S1XBK0_9SPHN</name>
<sequence length="73" mass="7601">MAKQRIVIDPAVCGGRPIVAGTRMRVSDILDALAAGAGADELLSDFPYLTREDISACLAYGARAVDHSVVQAA</sequence>
<dbReference type="PANTHER" id="PTHR34849:SF3">
    <property type="entry name" value="SSR2962 PROTEIN"/>
    <property type="match status" value="1"/>
</dbReference>
<dbReference type="InterPro" id="IPR007367">
    <property type="entry name" value="DUF433"/>
</dbReference>
<accession>A0A4S1XBK0</accession>
<evidence type="ECO:0000313" key="2">
    <source>
        <dbReference type="Proteomes" id="UP000306147"/>
    </source>
</evidence>
<dbReference type="OrthoDB" id="200074at2"/>
<dbReference type="PANTHER" id="PTHR34849">
    <property type="entry name" value="SSL5025 PROTEIN"/>
    <property type="match status" value="1"/>
</dbReference>
<dbReference type="Proteomes" id="UP000306147">
    <property type="component" value="Unassembled WGS sequence"/>
</dbReference>
<dbReference type="EMBL" id="SRXT01000004">
    <property type="protein sequence ID" value="TGX53744.1"/>
    <property type="molecule type" value="Genomic_DNA"/>
</dbReference>
<dbReference type="InterPro" id="IPR009057">
    <property type="entry name" value="Homeodomain-like_sf"/>
</dbReference>
<reference evidence="1 2" key="1">
    <citation type="submission" date="2019-04" db="EMBL/GenBank/DDBJ databases">
        <title>Sphingomonas psychrotolerans sp. nov., isolated from soil in the Tianshan Mountains, Xinjiang, China.</title>
        <authorList>
            <person name="Luo Y."/>
            <person name="Sheng H."/>
        </authorList>
    </citation>
    <scope>NUCLEOTIDE SEQUENCE [LARGE SCALE GENOMIC DNA]</scope>
    <source>
        <strain evidence="1 2">ZFGT-11</strain>
    </source>
</reference>
<keyword evidence="2" id="KW-1185">Reference proteome</keyword>
<dbReference type="AlphaFoldDB" id="A0A4S1XBK0"/>
<dbReference type="Gene3D" id="1.10.10.10">
    <property type="entry name" value="Winged helix-like DNA-binding domain superfamily/Winged helix DNA-binding domain"/>
    <property type="match status" value="1"/>
</dbReference>
<dbReference type="Pfam" id="PF04255">
    <property type="entry name" value="DUF433"/>
    <property type="match status" value="1"/>
</dbReference>